<dbReference type="EMBL" id="CP111015">
    <property type="protein sequence ID" value="WAR03080.1"/>
    <property type="molecule type" value="Genomic_DNA"/>
</dbReference>
<reference evidence="2" key="1">
    <citation type="submission" date="2022-11" db="EMBL/GenBank/DDBJ databases">
        <title>Centuries of genome instability and evolution in soft-shell clam transmissible cancer (bioRxiv).</title>
        <authorList>
            <person name="Hart S.F.M."/>
            <person name="Yonemitsu M.A."/>
            <person name="Giersch R.M."/>
            <person name="Beal B.F."/>
            <person name="Arriagada G."/>
            <person name="Davis B.W."/>
            <person name="Ostrander E.A."/>
            <person name="Goff S.P."/>
            <person name="Metzger M.J."/>
        </authorList>
    </citation>
    <scope>NUCLEOTIDE SEQUENCE</scope>
    <source>
        <strain evidence="2">MELC-2E11</strain>
        <tissue evidence="2">Siphon/mantle</tissue>
    </source>
</reference>
<dbReference type="Proteomes" id="UP001164746">
    <property type="component" value="Chromosome 4"/>
</dbReference>
<proteinExistence type="predicted"/>
<dbReference type="InterPro" id="IPR042567">
    <property type="entry name" value="SPIN/Ssty_sf"/>
</dbReference>
<dbReference type="Gene3D" id="2.80.10.70">
    <property type="entry name" value="Spindlin/Ssty"/>
    <property type="match status" value="1"/>
</dbReference>
<feature type="compositionally biased region" description="Low complexity" evidence="1">
    <location>
        <begin position="15"/>
        <end position="31"/>
    </location>
</feature>
<feature type="region of interest" description="Disordered" evidence="1">
    <location>
        <begin position="1"/>
        <end position="55"/>
    </location>
</feature>
<evidence type="ECO:0000313" key="3">
    <source>
        <dbReference type="Proteomes" id="UP001164746"/>
    </source>
</evidence>
<name>A0ABY7DZB8_MYAAR</name>
<evidence type="ECO:0000313" key="2">
    <source>
        <dbReference type="EMBL" id="WAR03080.1"/>
    </source>
</evidence>
<keyword evidence="3" id="KW-1185">Reference proteome</keyword>
<protein>
    <submittedName>
        <fullName evidence="2">Uncharacterized protein</fullName>
    </submittedName>
</protein>
<sequence>MSDDDINCSPILIVSSGSSTLPPSSGSSTLPPNSPDLFSLPPNSPDLFSWPPNSPEPYSPDLFSVPPNSPDLFSNSPDLFDADSVPSASPIFKRRRVRRVTVVSDYRPLVPGYPSYFNVVYDDEAEAVYTYQLLKDYKRGWVEILL</sequence>
<organism evidence="2 3">
    <name type="scientific">Mya arenaria</name>
    <name type="common">Soft-shell clam</name>
    <dbReference type="NCBI Taxonomy" id="6604"/>
    <lineage>
        <taxon>Eukaryota</taxon>
        <taxon>Metazoa</taxon>
        <taxon>Spiralia</taxon>
        <taxon>Lophotrochozoa</taxon>
        <taxon>Mollusca</taxon>
        <taxon>Bivalvia</taxon>
        <taxon>Autobranchia</taxon>
        <taxon>Heteroconchia</taxon>
        <taxon>Euheterodonta</taxon>
        <taxon>Imparidentia</taxon>
        <taxon>Neoheterodontei</taxon>
        <taxon>Myida</taxon>
        <taxon>Myoidea</taxon>
        <taxon>Myidae</taxon>
        <taxon>Mya</taxon>
    </lineage>
</organism>
<gene>
    <name evidence="2" type="ORF">MAR_009638</name>
</gene>
<accession>A0ABY7DZB8</accession>
<evidence type="ECO:0000256" key="1">
    <source>
        <dbReference type="SAM" id="MobiDB-lite"/>
    </source>
</evidence>